<evidence type="ECO:0000259" key="3">
    <source>
        <dbReference type="SMART" id="SM00978"/>
    </source>
</evidence>
<feature type="transmembrane region" description="Helical" evidence="2">
    <location>
        <begin position="107"/>
        <end position="124"/>
    </location>
</feature>
<dbReference type="EMBL" id="JACHHN010000002">
    <property type="protein sequence ID" value="MBB5190332.1"/>
    <property type="molecule type" value="Genomic_DNA"/>
</dbReference>
<evidence type="ECO:0000313" key="4">
    <source>
        <dbReference type="EMBL" id="MBB5190332.1"/>
    </source>
</evidence>
<keyword evidence="2" id="KW-0812">Transmembrane</keyword>
<dbReference type="RefSeq" id="WP_184098292.1">
    <property type="nucleotide sequence ID" value="NZ_JACHHN010000002.1"/>
</dbReference>
<keyword evidence="5" id="KW-1185">Reference proteome</keyword>
<feature type="compositionally biased region" description="Low complexity" evidence="1">
    <location>
        <begin position="36"/>
        <end position="66"/>
    </location>
</feature>
<dbReference type="Pfam" id="PF04280">
    <property type="entry name" value="Tim44"/>
    <property type="match status" value="1"/>
</dbReference>
<dbReference type="SMART" id="SM00978">
    <property type="entry name" value="Tim44"/>
    <property type="match status" value="1"/>
</dbReference>
<sequence length="295" mass="32089">MRSRIPGSRFFIVFLALAIAITGPAEAARLGGGRSAGLQRSQITRSAPAPQTPAQPQQQPQPQPQRSVLVPALAGAAVGAAAGYALAKNGEHASAASADQGGSSLPWGWLILLGGLTLAGFMFLRRRERPVVDPYPETRPVPGWNDSRLNTQNNQKIYRIGEGLMQNGQGAPASLPDGTDTQAFLRHAKASFQHLQAMNSPEQLDELRKYLTPELFTELQAEIATNREIADFPSLNIDLLDISDEPGRVLASVRFKGQVSEYVNAPVQPFEEIWHFTKQKAPSTRWLLAGIEQPR</sequence>
<evidence type="ECO:0000256" key="1">
    <source>
        <dbReference type="SAM" id="MobiDB-lite"/>
    </source>
</evidence>
<protein>
    <submittedName>
        <fullName evidence="4">Putative lipid-binding transport protein (Tim44 family)</fullName>
    </submittedName>
</protein>
<dbReference type="AlphaFoldDB" id="A0A840RDE4"/>
<proteinExistence type="predicted"/>
<keyword evidence="2" id="KW-1133">Transmembrane helix</keyword>
<dbReference type="PANTHER" id="PTHR41542">
    <property type="entry name" value="BLL5807 PROTEIN"/>
    <property type="match status" value="1"/>
</dbReference>
<gene>
    <name evidence="4" type="ORF">HNQ50_001054</name>
</gene>
<reference evidence="4 5" key="1">
    <citation type="submission" date="2020-08" db="EMBL/GenBank/DDBJ databases">
        <title>Genomic Encyclopedia of Type Strains, Phase IV (KMG-IV): sequencing the most valuable type-strain genomes for metagenomic binning, comparative biology and taxonomic classification.</title>
        <authorList>
            <person name="Goeker M."/>
        </authorList>
    </citation>
    <scope>NUCLEOTIDE SEQUENCE [LARGE SCALE GENOMIC DNA]</scope>
    <source>
        <strain evidence="4 5">DSM 18233</strain>
    </source>
</reference>
<keyword evidence="2" id="KW-0472">Membrane</keyword>
<accession>A0A840RDE4</accession>
<feature type="region of interest" description="Disordered" evidence="1">
    <location>
        <begin position="29"/>
        <end position="66"/>
    </location>
</feature>
<feature type="domain" description="Tim44-like" evidence="3">
    <location>
        <begin position="166"/>
        <end position="293"/>
    </location>
</feature>
<dbReference type="SUPFAM" id="SSF54427">
    <property type="entry name" value="NTF2-like"/>
    <property type="match status" value="1"/>
</dbReference>
<name>A0A840RDE4_9NEIS</name>
<dbReference type="InterPro" id="IPR032710">
    <property type="entry name" value="NTF2-like_dom_sf"/>
</dbReference>
<dbReference type="Proteomes" id="UP000543030">
    <property type="component" value="Unassembled WGS sequence"/>
</dbReference>
<dbReference type="InterPro" id="IPR007379">
    <property type="entry name" value="Tim44-like_dom"/>
</dbReference>
<evidence type="ECO:0000313" key="5">
    <source>
        <dbReference type="Proteomes" id="UP000543030"/>
    </source>
</evidence>
<organism evidence="4 5">
    <name type="scientific">Silvimonas terrae</name>
    <dbReference type="NCBI Taxonomy" id="300266"/>
    <lineage>
        <taxon>Bacteria</taxon>
        <taxon>Pseudomonadati</taxon>
        <taxon>Pseudomonadota</taxon>
        <taxon>Betaproteobacteria</taxon>
        <taxon>Neisseriales</taxon>
        <taxon>Chitinibacteraceae</taxon>
        <taxon>Silvimonas</taxon>
    </lineage>
</organism>
<evidence type="ECO:0000256" key="2">
    <source>
        <dbReference type="SAM" id="Phobius"/>
    </source>
</evidence>
<dbReference type="PANTHER" id="PTHR41542:SF1">
    <property type="entry name" value="BLL5807 PROTEIN"/>
    <property type="match status" value="1"/>
</dbReference>
<comment type="caution">
    <text evidence="4">The sequence shown here is derived from an EMBL/GenBank/DDBJ whole genome shotgun (WGS) entry which is preliminary data.</text>
</comment>